<gene>
    <name evidence="1" type="ordered locus">A9601_16281</name>
</gene>
<accession>A2BT00</accession>
<evidence type="ECO:0008006" key="3">
    <source>
        <dbReference type="Google" id="ProtNLM"/>
    </source>
</evidence>
<dbReference type="EMBL" id="CP000551">
    <property type="protein sequence ID" value="ABM70911.1"/>
    <property type="molecule type" value="Genomic_DNA"/>
</dbReference>
<dbReference type="OrthoDB" id="542117at2"/>
<organism evidence="1 2">
    <name type="scientific">Prochlorococcus marinus (strain AS9601)</name>
    <dbReference type="NCBI Taxonomy" id="146891"/>
    <lineage>
        <taxon>Bacteria</taxon>
        <taxon>Bacillati</taxon>
        <taxon>Cyanobacteriota</taxon>
        <taxon>Cyanophyceae</taxon>
        <taxon>Synechococcales</taxon>
        <taxon>Prochlorococcaceae</taxon>
        <taxon>Prochlorococcus</taxon>
    </lineage>
</organism>
<proteinExistence type="predicted"/>
<reference evidence="1 2" key="1">
    <citation type="journal article" date="2007" name="PLoS Genet.">
        <title>Patterns and implications of gene gain and loss in the evolution of Prochlorococcus.</title>
        <authorList>
            <person name="Kettler G.C."/>
            <person name="Martiny A.C."/>
            <person name="Huang K."/>
            <person name="Zucker J."/>
            <person name="Coleman M.L."/>
            <person name="Rodrigue S."/>
            <person name="Chen F."/>
            <person name="Lapidus A."/>
            <person name="Ferriera S."/>
            <person name="Johnson J."/>
            <person name="Steglich C."/>
            <person name="Church G.M."/>
            <person name="Richardson P."/>
            <person name="Chisholm S.W."/>
        </authorList>
    </citation>
    <scope>NUCLEOTIDE SEQUENCE [LARGE SCALE GENOMIC DNA]</scope>
    <source>
        <strain evidence="1 2">AS9601</strain>
    </source>
</reference>
<dbReference type="RefSeq" id="WP_011819041.1">
    <property type="nucleotide sequence ID" value="NC_008816.1"/>
</dbReference>
<dbReference type="STRING" id="146891.A9601_16281"/>
<dbReference type="Proteomes" id="UP000002590">
    <property type="component" value="Chromosome"/>
</dbReference>
<evidence type="ECO:0000313" key="1">
    <source>
        <dbReference type="EMBL" id="ABM70911.1"/>
    </source>
</evidence>
<dbReference type="HOGENOM" id="CLU_115843_0_0_3"/>
<name>A2BT00_PROMS</name>
<dbReference type="KEGG" id="pmb:A9601_16281"/>
<evidence type="ECO:0000313" key="2">
    <source>
        <dbReference type="Proteomes" id="UP000002590"/>
    </source>
</evidence>
<protein>
    <recommendedName>
        <fullName evidence="3">Protein family PM-12</fullName>
    </recommendedName>
</protein>
<dbReference type="AlphaFoldDB" id="A2BT00"/>
<sequence>MTKRHQLNINIDEALLKQLKLLALSEDLALSVFIRNSLRKIVSSKKEDFPNKKNPFSEMDALNCTNFMRAIFQKKRVKKPYSSDLDAFNELLTYIESSKQWTKDYTKRLREILLDDSNPPWNANELNAITRKRECECPIYLGLKDWTGCNEYPSQDLICNLGGSLVLLIENQI</sequence>